<reference evidence="1" key="1">
    <citation type="journal article" date="2014" name="Front. Microbiol.">
        <title>High frequency of phylogenetically diverse reductive dehalogenase-homologous genes in deep subseafloor sedimentary metagenomes.</title>
        <authorList>
            <person name="Kawai M."/>
            <person name="Futagami T."/>
            <person name="Toyoda A."/>
            <person name="Takaki Y."/>
            <person name="Nishi S."/>
            <person name="Hori S."/>
            <person name="Arai W."/>
            <person name="Tsubouchi T."/>
            <person name="Morono Y."/>
            <person name="Uchiyama I."/>
            <person name="Ito T."/>
            <person name="Fujiyama A."/>
            <person name="Inagaki F."/>
            <person name="Takami H."/>
        </authorList>
    </citation>
    <scope>NUCLEOTIDE SEQUENCE</scope>
    <source>
        <strain evidence="1">Expedition CK06-06</strain>
    </source>
</reference>
<protein>
    <submittedName>
        <fullName evidence="1">Uncharacterized protein</fullName>
    </submittedName>
</protein>
<comment type="caution">
    <text evidence="1">The sequence shown here is derived from an EMBL/GenBank/DDBJ whole genome shotgun (WGS) entry which is preliminary data.</text>
</comment>
<gene>
    <name evidence="1" type="ORF">S06H3_65498</name>
</gene>
<sequence>FNSPIHLINYLYNIIGKHSNLWTLSWWPYGRTGGRRESSIHNQ</sequence>
<organism evidence="1">
    <name type="scientific">marine sediment metagenome</name>
    <dbReference type="NCBI Taxonomy" id="412755"/>
    <lineage>
        <taxon>unclassified sequences</taxon>
        <taxon>metagenomes</taxon>
        <taxon>ecological metagenomes</taxon>
    </lineage>
</organism>
<name>X1RR79_9ZZZZ</name>
<dbReference type="EMBL" id="BARV01044131">
    <property type="protein sequence ID" value="GAI69456.1"/>
    <property type="molecule type" value="Genomic_DNA"/>
</dbReference>
<proteinExistence type="predicted"/>
<evidence type="ECO:0000313" key="1">
    <source>
        <dbReference type="EMBL" id="GAI69456.1"/>
    </source>
</evidence>
<dbReference type="AlphaFoldDB" id="X1RR79"/>
<feature type="non-terminal residue" evidence="1">
    <location>
        <position position="1"/>
    </location>
</feature>
<accession>X1RR79</accession>